<dbReference type="Gene3D" id="3.40.50.2300">
    <property type="match status" value="1"/>
</dbReference>
<dbReference type="Proteomes" id="UP000656077">
    <property type="component" value="Unassembled WGS sequence"/>
</dbReference>
<name>A0A964RQU0_9CLOT</name>
<evidence type="ECO:0000313" key="2">
    <source>
        <dbReference type="Proteomes" id="UP000656077"/>
    </source>
</evidence>
<comment type="caution">
    <text evidence="1">The sequence shown here is derived from an EMBL/GenBank/DDBJ whole genome shotgun (WGS) entry which is preliminary data.</text>
</comment>
<accession>A0A964RQU0</accession>
<proteinExistence type="predicted"/>
<protein>
    <submittedName>
        <fullName evidence="1">Uncharacterized protein</fullName>
    </submittedName>
</protein>
<dbReference type="EMBL" id="WSRQ01000051">
    <property type="protein sequence ID" value="MVX66269.1"/>
    <property type="molecule type" value="Genomic_DNA"/>
</dbReference>
<gene>
    <name evidence="1" type="ORF">GKZ28_21560</name>
</gene>
<sequence>MNLSIATVNEFDISTEKIASKICNWKEDEAKDAVSNLFLKYGNKIEYILLPNLSLK</sequence>
<evidence type="ECO:0000313" key="1">
    <source>
        <dbReference type="EMBL" id="MVX66269.1"/>
    </source>
</evidence>
<reference evidence="1" key="1">
    <citation type="submission" date="2019-12" db="EMBL/GenBank/DDBJ databases">
        <title>Microbes associate with the intestines of laboratory mice.</title>
        <authorList>
            <person name="Navarre W."/>
            <person name="Wong E."/>
        </authorList>
    </citation>
    <scope>NUCLEOTIDE SEQUENCE</scope>
    <source>
        <strain evidence="1">NM79_F5</strain>
    </source>
</reference>
<organism evidence="1 2">
    <name type="scientific">Clostridium chromiireducens</name>
    <dbReference type="NCBI Taxonomy" id="225345"/>
    <lineage>
        <taxon>Bacteria</taxon>
        <taxon>Bacillati</taxon>
        <taxon>Bacillota</taxon>
        <taxon>Clostridia</taxon>
        <taxon>Eubacteriales</taxon>
        <taxon>Clostridiaceae</taxon>
        <taxon>Clostridium</taxon>
    </lineage>
</organism>
<dbReference type="RefSeq" id="WP_160360860.1">
    <property type="nucleotide sequence ID" value="NZ_WSRQ01000051.1"/>
</dbReference>
<dbReference type="AlphaFoldDB" id="A0A964RQU0"/>